<protein>
    <submittedName>
        <fullName evidence="3">EF-hand domain-containing protein</fullName>
    </submittedName>
</protein>
<feature type="signal peptide" evidence="1">
    <location>
        <begin position="1"/>
        <end position="21"/>
    </location>
</feature>
<dbReference type="EMBL" id="JBDIME010000013">
    <property type="protein sequence ID" value="MEN2790997.1"/>
    <property type="molecule type" value="Genomic_DNA"/>
</dbReference>
<evidence type="ECO:0000313" key="4">
    <source>
        <dbReference type="Proteomes" id="UP001419910"/>
    </source>
</evidence>
<dbReference type="RefSeq" id="WP_343892901.1">
    <property type="nucleotide sequence ID" value="NZ_BAAAEH010000065.1"/>
</dbReference>
<feature type="chain" id="PRO_5046082067" evidence="1">
    <location>
        <begin position="22"/>
        <end position="210"/>
    </location>
</feature>
<evidence type="ECO:0000313" key="3">
    <source>
        <dbReference type="EMBL" id="MEN2790997.1"/>
    </source>
</evidence>
<reference evidence="3 4" key="1">
    <citation type="submission" date="2024-05" db="EMBL/GenBank/DDBJ databases">
        <authorList>
            <person name="Liu Q."/>
            <person name="Xin Y.-H."/>
        </authorList>
    </citation>
    <scope>NUCLEOTIDE SEQUENCE [LARGE SCALE GENOMIC DNA]</scope>
    <source>
        <strain evidence="3 4">CGMCC 1.10181</strain>
    </source>
</reference>
<proteinExistence type="predicted"/>
<evidence type="ECO:0000256" key="1">
    <source>
        <dbReference type="SAM" id="SignalP"/>
    </source>
</evidence>
<dbReference type="Pfam" id="PF13202">
    <property type="entry name" value="EF-hand_5"/>
    <property type="match status" value="2"/>
</dbReference>
<dbReference type="InterPro" id="IPR018247">
    <property type="entry name" value="EF_Hand_1_Ca_BS"/>
</dbReference>
<name>A0ABU9Y5H8_9SPHN</name>
<sequence length="210" mass="23093">MAGILLASLALMMAGGSGMQAAPAGADEPARNIGRYLFISPMGEPFRSDHEPQDVWFDQADANHDGALTLAEFRKDAMRWFAVLDRGHDGEIDPNDIEYYESVLVPEIRVDADEGDTETTSEGEDSGTTTIVRHNRKGAALYSYLDYPEPVMVADTNFNRGVDPREFDHAAEARFAILDANHDGKIERAELPKISAVTVSHPGKKGKHRH</sequence>
<dbReference type="InterPro" id="IPR002048">
    <property type="entry name" value="EF_hand_dom"/>
</dbReference>
<feature type="domain" description="EF-hand" evidence="2">
    <location>
        <begin position="173"/>
        <end position="191"/>
    </location>
</feature>
<comment type="caution">
    <text evidence="3">The sequence shown here is derived from an EMBL/GenBank/DDBJ whole genome shotgun (WGS) entry which is preliminary data.</text>
</comment>
<dbReference type="Gene3D" id="1.10.238.10">
    <property type="entry name" value="EF-hand"/>
    <property type="match status" value="1"/>
</dbReference>
<organism evidence="3 4">
    <name type="scientific">Sphingomonas oligophenolica</name>
    <dbReference type="NCBI Taxonomy" id="301154"/>
    <lineage>
        <taxon>Bacteria</taxon>
        <taxon>Pseudomonadati</taxon>
        <taxon>Pseudomonadota</taxon>
        <taxon>Alphaproteobacteria</taxon>
        <taxon>Sphingomonadales</taxon>
        <taxon>Sphingomonadaceae</taxon>
        <taxon>Sphingomonas</taxon>
    </lineage>
</organism>
<evidence type="ECO:0000259" key="2">
    <source>
        <dbReference type="Pfam" id="PF13202"/>
    </source>
</evidence>
<gene>
    <name evidence="3" type="ORF">ABC974_15255</name>
</gene>
<accession>A0ABU9Y5H8</accession>
<feature type="domain" description="EF-hand" evidence="2">
    <location>
        <begin position="54"/>
        <end position="75"/>
    </location>
</feature>
<dbReference type="PROSITE" id="PS00018">
    <property type="entry name" value="EF_HAND_1"/>
    <property type="match status" value="1"/>
</dbReference>
<dbReference type="InterPro" id="IPR011992">
    <property type="entry name" value="EF-hand-dom_pair"/>
</dbReference>
<keyword evidence="1" id="KW-0732">Signal</keyword>
<keyword evidence="4" id="KW-1185">Reference proteome</keyword>
<dbReference type="SUPFAM" id="SSF47473">
    <property type="entry name" value="EF-hand"/>
    <property type="match status" value="1"/>
</dbReference>
<dbReference type="Proteomes" id="UP001419910">
    <property type="component" value="Unassembled WGS sequence"/>
</dbReference>